<protein>
    <recommendedName>
        <fullName evidence="1">NYN domain-containing protein</fullName>
    </recommendedName>
</protein>
<dbReference type="GO" id="GO:0004540">
    <property type="term" value="F:RNA nuclease activity"/>
    <property type="evidence" value="ECO:0007669"/>
    <property type="project" value="InterPro"/>
</dbReference>
<comment type="caution">
    <text evidence="2">The sequence shown here is derived from an EMBL/GenBank/DDBJ whole genome shotgun (WGS) entry which is preliminary data.</text>
</comment>
<sequence>MDIKERVQIFIDGGNFHHLVLKKLSIKELDFSFDNFIDFLVGDREITDYGKRFYIGTVREETGNPHSIELMAKQTSLFSSLEATKWQIKTSKLRNRLEKIVIDDRTIDCQNILAKGITHIEINRKREKGIDVKLATDLIIGAMDDRYDTAILISSDTDLVPAIDIVTKRFKKKVEYIGFSIVVDGTDQNRNTKPSQGLISRTSLQRILVKSDVMPFVYTQDKE</sequence>
<organism evidence="2 3">
    <name type="scientific">Candidatus Falkowbacteria bacterium CG10_big_fil_rev_8_21_14_0_10_37_18</name>
    <dbReference type="NCBI Taxonomy" id="1974562"/>
    <lineage>
        <taxon>Bacteria</taxon>
        <taxon>Candidatus Falkowiibacteriota</taxon>
    </lineage>
</organism>
<dbReference type="InterPro" id="IPR021139">
    <property type="entry name" value="NYN"/>
</dbReference>
<dbReference type="Proteomes" id="UP000229972">
    <property type="component" value="Unassembled WGS sequence"/>
</dbReference>
<feature type="domain" description="NYN" evidence="1">
    <location>
        <begin position="6"/>
        <end position="179"/>
    </location>
</feature>
<dbReference type="Gene3D" id="3.40.50.1010">
    <property type="entry name" value="5'-nuclease"/>
    <property type="match status" value="1"/>
</dbReference>
<proteinExistence type="predicted"/>
<dbReference type="AlphaFoldDB" id="A0A2H0V9T3"/>
<gene>
    <name evidence="2" type="ORF">COT93_00300</name>
</gene>
<evidence type="ECO:0000313" key="2">
    <source>
        <dbReference type="EMBL" id="PIR95833.1"/>
    </source>
</evidence>
<name>A0A2H0V9T3_9BACT</name>
<evidence type="ECO:0000313" key="3">
    <source>
        <dbReference type="Proteomes" id="UP000229972"/>
    </source>
</evidence>
<accession>A0A2H0V9T3</accession>
<reference evidence="3" key="1">
    <citation type="submission" date="2017-09" db="EMBL/GenBank/DDBJ databases">
        <title>Depth-based differentiation of microbial function through sediment-hosted aquifers and enrichment of novel symbionts in the deep terrestrial subsurface.</title>
        <authorList>
            <person name="Probst A.J."/>
            <person name="Ladd B."/>
            <person name="Jarett J.K."/>
            <person name="Geller-Mcgrath D.E."/>
            <person name="Sieber C.M.K."/>
            <person name="Emerson J.B."/>
            <person name="Anantharaman K."/>
            <person name="Thomas B.C."/>
            <person name="Malmstrom R."/>
            <person name="Stieglmeier M."/>
            <person name="Klingl A."/>
            <person name="Woyke T."/>
            <person name="Ryan C.M."/>
            <person name="Banfield J.F."/>
        </authorList>
    </citation>
    <scope>NUCLEOTIDE SEQUENCE [LARGE SCALE GENOMIC DNA]</scope>
</reference>
<dbReference type="Pfam" id="PF01936">
    <property type="entry name" value="NYN"/>
    <property type="match status" value="1"/>
</dbReference>
<evidence type="ECO:0000259" key="1">
    <source>
        <dbReference type="Pfam" id="PF01936"/>
    </source>
</evidence>
<dbReference type="EMBL" id="PFAL01000004">
    <property type="protein sequence ID" value="PIR95833.1"/>
    <property type="molecule type" value="Genomic_DNA"/>
</dbReference>
<dbReference type="PANTHER" id="PTHR35458">
    <property type="entry name" value="SLR0755 PROTEIN"/>
    <property type="match status" value="1"/>
</dbReference>
<dbReference type="InterPro" id="IPR047140">
    <property type="entry name" value="LabA"/>
</dbReference>
<dbReference type="PANTHER" id="PTHR35458:SF8">
    <property type="entry name" value="SLR0650 PROTEIN"/>
    <property type="match status" value="1"/>
</dbReference>